<dbReference type="Proteomes" id="UP000318331">
    <property type="component" value="Unassembled WGS sequence"/>
</dbReference>
<dbReference type="Gene3D" id="1.25.40.10">
    <property type="entry name" value="Tetratricopeptide repeat domain"/>
    <property type="match status" value="1"/>
</dbReference>
<sequence>MSDSLPLPRVPRDAILRPRLNALLNAELPLTVLRAGGGAGKSTLLAQWLAERAAHTARYLYVELGRRAISRTELLTRIGEHLSRLPFIDDPRGWLRGLAAAGSVEKQLCILVQALEALAEPLTIVIDHYSSASDPASDADILTLLERFRRLRVVVATRSPRQLSGLAVEALVDVAYIESADLFLTPEEAGLVLRGMTGRPVPDGLDLRLCRLPLAARLVGVGLKRSGAEGNAVIPSMEEVSDLLLEYFLADPELSDMVTFLMRVSPAPRVTTALGSLLGETDRAQEFLDRAALDAVGAWAGSPEGPIFSLFPEVRAALQRQAALRIAPELLHVHHDLARWALAAGRYTLALENALAEHDYLFASRVVRESWAHLDDALAAEFLHLLNAVPSADLSGFPTLLVVMGVALTAQGHRSRAAFLLTKALAALDRREQDDDPVEAVWWLALASLAHRTVGNFSQAAQRARRAVQVAPRIGKKQRYEMGASLPLLVQICATSLFYNADYSQAIAGCELSLVYAEPRFPRVMFGSVSLLMGILAFRGDMRRARTLLAQTEAAGPSDELTHGNSAELYRITRALDRLGVGEPAAARAELDSVRAHLGRAEHWAYFCAVDAWIDLSIGAPARALASIDAALVPGAHPKTSPSILSGLLGIRAMALLSEGHVAGAQRQLSDLPAPGPLIVAFRGLSQLVGDQPEKAMATLAETIDRTASATNLRASALARIIYAAAALRLGHVEVAVDAATSALETALVVEGWLAPLMLPRRDLLALREVVTGAAREFVDSFLRSDPPDDLFPIVHRAVPLTARETVLLRELPSGDSLPVIAARLSVSANTVKAQLRTLYRKFGVSSREEAVRAAAESGYFFPGPPTPTA</sequence>
<dbReference type="PANTHER" id="PTHR44688">
    <property type="entry name" value="DNA-BINDING TRANSCRIPTIONAL ACTIVATOR DEVR_DOSR"/>
    <property type="match status" value="1"/>
</dbReference>
<dbReference type="InterPro" id="IPR036388">
    <property type="entry name" value="WH-like_DNA-bd_sf"/>
</dbReference>
<keyword evidence="6" id="KW-1185">Reference proteome</keyword>
<reference evidence="5 6" key="1">
    <citation type="submission" date="2019-06" db="EMBL/GenBank/DDBJ databases">
        <title>Sequencing the genomes of 1000 actinobacteria strains.</title>
        <authorList>
            <person name="Klenk H.-P."/>
        </authorList>
    </citation>
    <scope>NUCLEOTIDE SEQUENCE [LARGE SCALE GENOMIC DNA]</scope>
    <source>
        <strain evidence="5 6">DSM 18031</strain>
    </source>
</reference>
<dbReference type="RefSeq" id="WP_141917685.1">
    <property type="nucleotide sequence ID" value="NZ_BAAAYS010000011.1"/>
</dbReference>
<dbReference type="InterPro" id="IPR011990">
    <property type="entry name" value="TPR-like_helical_dom_sf"/>
</dbReference>
<dbReference type="SUPFAM" id="SSF48452">
    <property type="entry name" value="TPR-like"/>
    <property type="match status" value="1"/>
</dbReference>
<dbReference type="Gene3D" id="1.10.10.10">
    <property type="entry name" value="Winged helix-like DNA-binding domain superfamily/Winged helix DNA-binding domain"/>
    <property type="match status" value="1"/>
</dbReference>
<dbReference type="InterPro" id="IPR027417">
    <property type="entry name" value="P-loop_NTPase"/>
</dbReference>
<dbReference type="Pfam" id="PF00196">
    <property type="entry name" value="GerE"/>
    <property type="match status" value="1"/>
</dbReference>
<dbReference type="GO" id="GO:0003677">
    <property type="term" value="F:DNA binding"/>
    <property type="evidence" value="ECO:0007669"/>
    <property type="project" value="UniProtKB-KW"/>
</dbReference>
<dbReference type="PANTHER" id="PTHR44688:SF16">
    <property type="entry name" value="DNA-BINDING TRANSCRIPTIONAL ACTIVATOR DEVR_DOSR"/>
    <property type="match status" value="1"/>
</dbReference>
<dbReference type="SMART" id="SM00421">
    <property type="entry name" value="HTH_LUXR"/>
    <property type="match status" value="1"/>
</dbReference>
<accession>A0A543HYX9</accession>
<dbReference type="SUPFAM" id="SSF46894">
    <property type="entry name" value="C-terminal effector domain of the bipartite response regulators"/>
    <property type="match status" value="1"/>
</dbReference>
<dbReference type="InterPro" id="IPR016032">
    <property type="entry name" value="Sig_transdc_resp-reg_C-effctor"/>
</dbReference>
<organism evidence="5 6">
    <name type="scientific">Klugiella xanthotipulae</name>
    <dbReference type="NCBI Taxonomy" id="244735"/>
    <lineage>
        <taxon>Bacteria</taxon>
        <taxon>Bacillati</taxon>
        <taxon>Actinomycetota</taxon>
        <taxon>Actinomycetes</taxon>
        <taxon>Micrococcales</taxon>
        <taxon>Microbacteriaceae</taxon>
        <taxon>Klugiella</taxon>
    </lineage>
</organism>
<gene>
    <name evidence="5" type="ORF">FB466_1813</name>
</gene>
<keyword evidence="3" id="KW-0804">Transcription</keyword>
<dbReference type="CDD" id="cd06170">
    <property type="entry name" value="LuxR_C_like"/>
    <property type="match status" value="1"/>
</dbReference>
<keyword evidence="2" id="KW-0238">DNA-binding</keyword>
<evidence type="ECO:0000259" key="4">
    <source>
        <dbReference type="PROSITE" id="PS50043"/>
    </source>
</evidence>
<evidence type="ECO:0000313" key="5">
    <source>
        <dbReference type="EMBL" id="TQM63547.1"/>
    </source>
</evidence>
<evidence type="ECO:0000256" key="3">
    <source>
        <dbReference type="ARBA" id="ARBA00023163"/>
    </source>
</evidence>
<dbReference type="AlphaFoldDB" id="A0A543HYX9"/>
<name>A0A543HYX9_9MICO</name>
<keyword evidence="1" id="KW-0805">Transcription regulation</keyword>
<evidence type="ECO:0000313" key="6">
    <source>
        <dbReference type="Proteomes" id="UP000318331"/>
    </source>
</evidence>
<dbReference type="EMBL" id="VFPN01000002">
    <property type="protein sequence ID" value="TQM63547.1"/>
    <property type="molecule type" value="Genomic_DNA"/>
</dbReference>
<dbReference type="InterPro" id="IPR000792">
    <property type="entry name" value="Tscrpt_reg_LuxR_C"/>
</dbReference>
<feature type="domain" description="HTH luxR-type" evidence="4">
    <location>
        <begin position="794"/>
        <end position="859"/>
    </location>
</feature>
<dbReference type="GO" id="GO:0006355">
    <property type="term" value="P:regulation of DNA-templated transcription"/>
    <property type="evidence" value="ECO:0007669"/>
    <property type="project" value="InterPro"/>
</dbReference>
<dbReference type="SUPFAM" id="SSF52540">
    <property type="entry name" value="P-loop containing nucleoside triphosphate hydrolases"/>
    <property type="match status" value="1"/>
</dbReference>
<evidence type="ECO:0000256" key="1">
    <source>
        <dbReference type="ARBA" id="ARBA00023015"/>
    </source>
</evidence>
<evidence type="ECO:0000256" key="2">
    <source>
        <dbReference type="ARBA" id="ARBA00023125"/>
    </source>
</evidence>
<protein>
    <submittedName>
        <fullName evidence="5">ATP/maltotriose-dependent transcriptional regulator MalT</fullName>
    </submittedName>
</protein>
<dbReference type="PROSITE" id="PS50043">
    <property type="entry name" value="HTH_LUXR_2"/>
    <property type="match status" value="1"/>
</dbReference>
<proteinExistence type="predicted"/>
<comment type="caution">
    <text evidence="5">The sequence shown here is derived from an EMBL/GenBank/DDBJ whole genome shotgun (WGS) entry which is preliminary data.</text>
</comment>
<dbReference type="OrthoDB" id="3178268at2"/>